<dbReference type="AlphaFoldDB" id="A0A8T1T4B2"/>
<name>A0A8T1T4B2_CHESE</name>
<reference evidence="8 9" key="1">
    <citation type="journal article" date="2020" name="G3 (Bethesda)">
        <title>Draft Genome of the Common Snapping Turtle, Chelydra serpentina, a Model for Phenotypic Plasticity in Reptiles.</title>
        <authorList>
            <person name="Das D."/>
            <person name="Singh S.K."/>
            <person name="Bierstedt J."/>
            <person name="Erickson A."/>
            <person name="Galli G.L.J."/>
            <person name="Crossley D.A. 2nd"/>
            <person name="Rhen T."/>
        </authorList>
    </citation>
    <scope>NUCLEOTIDE SEQUENCE [LARGE SCALE GENOMIC DNA]</scope>
    <source>
        <strain evidence="8">KW</strain>
    </source>
</reference>
<feature type="region of interest" description="Disordered" evidence="6">
    <location>
        <begin position="1"/>
        <end position="38"/>
    </location>
</feature>
<evidence type="ECO:0000256" key="4">
    <source>
        <dbReference type="ARBA" id="ARBA00023136"/>
    </source>
</evidence>
<sequence>AWLLQGRGGASDRGPASPPSPAERFEFRPDGPHSPQAGMVWSGCNSPLLPPSARATVMALGPAPPRLPEAMLRAALEASARMAAPPGNPGGYFRGTSRFWMGAIAVSIGYFAWAVFLPSTIPYENLGQLGHFTKYLVDNHPKLLYNGFWLAWGIHIAEALYSIKLCKTKGITDSSVQRRWFIQTFLFGIASLSHLLAYKPPPKKQG</sequence>
<comment type="subcellular location">
    <subcellularLocation>
        <location evidence="1">Membrane</location>
        <topology evidence="1">Multi-pass membrane protein</topology>
    </subcellularLocation>
</comment>
<comment type="caution">
    <text evidence="8">The sequence shown here is derived from an EMBL/GenBank/DDBJ whole genome shotgun (WGS) entry which is preliminary data.</text>
</comment>
<proteinExistence type="predicted"/>
<evidence type="ECO:0000256" key="5">
    <source>
        <dbReference type="ARBA" id="ARBA00034834"/>
    </source>
</evidence>
<feature type="transmembrane region" description="Helical" evidence="7">
    <location>
        <begin position="143"/>
        <end position="160"/>
    </location>
</feature>
<feature type="compositionally biased region" description="Gly residues" evidence="6">
    <location>
        <begin position="1"/>
        <end position="11"/>
    </location>
</feature>
<dbReference type="EMBL" id="JAHGAV010000043">
    <property type="protein sequence ID" value="KAG6935584.1"/>
    <property type="molecule type" value="Genomic_DNA"/>
</dbReference>
<dbReference type="GO" id="GO:0016020">
    <property type="term" value="C:membrane"/>
    <property type="evidence" value="ECO:0007669"/>
    <property type="project" value="UniProtKB-SubCell"/>
</dbReference>
<keyword evidence="2 7" id="KW-0812">Transmembrane</keyword>
<feature type="transmembrane region" description="Helical" evidence="7">
    <location>
        <begin position="180"/>
        <end position="198"/>
    </location>
</feature>
<evidence type="ECO:0000256" key="1">
    <source>
        <dbReference type="ARBA" id="ARBA00004141"/>
    </source>
</evidence>
<organism evidence="8 9">
    <name type="scientific">Chelydra serpentina</name>
    <name type="common">Snapping turtle</name>
    <name type="synonym">Testudo serpentina</name>
    <dbReference type="NCBI Taxonomy" id="8475"/>
    <lineage>
        <taxon>Eukaryota</taxon>
        <taxon>Metazoa</taxon>
        <taxon>Chordata</taxon>
        <taxon>Craniata</taxon>
        <taxon>Vertebrata</taxon>
        <taxon>Euteleostomi</taxon>
        <taxon>Archelosauria</taxon>
        <taxon>Testudinata</taxon>
        <taxon>Testudines</taxon>
        <taxon>Cryptodira</taxon>
        <taxon>Durocryptodira</taxon>
        <taxon>Americhelydia</taxon>
        <taxon>Chelydroidea</taxon>
        <taxon>Chelydridae</taxon>
        <taxon>Chelydra</taxon>
    </lineage>
</organism>
<dbReference type="Proteomes" id="UP000765507">
    <property type="component" value="Unassembled WGS sequence"/>
</dbReference>
<evidence type="ECO:0000256" key="3">
    <source>
        <dbReference type="ARBA" id="ARBA00022989"/>
    </source>
</evidence>
<protein>
    <recommendedName>
        <fullName evidence="5">Transmembrane protein 254</fullName>
    </recommendedName>
</protein>
<evidence type="ECO:0000256" key="6">
    <source>
        <dbReference type="SAM" id="MobiDB-lite"/>
    </source>
</evidence>
<feature type="non-terminal residue" evidence="8">
    <location>
        <position position="1"/>
    </location>
</feature>
<keyword evidence="3 7" id="KW-1133">Transmembrane helix</keyword>
<evidence type="ECO:0000256" key="2">
    <source>
        <dbReference type="ARBA" id="ARBA00022692"/>
    </source>
</evidence>
<dbReference type="InterPro" id="IPR028110">
    <property type="entry name" value="TMEM254"/>
</dbReference>
<evidence type="ECO:0000313" key="8">
    <source>
        <dbReference type="EMBL" id="KAG6935584.1"/>
    </source>
</evidence>
<dbReference type="Pfam" id="PF14934">
    <property type="entry name" value="TMEM254"/>
    <property type="match status" value="1"/>
</dbReference>
<dbReference type="OrthoDB" id="9984821at2759"/>
<evidence type="ECO:0000313" key="9">
    <source>
        <dbReference type="Proteomes" id="UP000765507"/>
    </source>
</evidence>
<dbReference type="PANTHER" id="PTHR34104">
    <property type="entry name" value="TRANSMEMBRANE PROTEIN 254"/>
    <property type="match status" value="1"/>
</dbReference>
<gene>
    <name evidence="8" type="primary">TMEM254</name>
    <name evidence="8" type="ORF">G0U57_014792</name>
</gene>
<keyword evidence="4 7" id="KW-0472">Membrane</keyword>
<evidence type="ECO:0000256" key="7">
    <source>
        <dbReference type="SAM" id="Phobius"/>
    </source>
</evidence>
<keyword evidence="9" id="KW-1185">Reference proteome</keyword>
<dbReference type="PANTHER" id="PTHR34104:SF3">
    <property type="entry name" value="TRANSMEMBRANE PROTEIN 254"/>
    <property type="match status" value="1"/>
</dbReference>
<feature type="transmembrane region" description="Helical" evidence="7">
    <location>
        <begin position="99"/>
        <end position="123"/>
    </location>
</feature>
<accession>A0A8T1T4B2</accession>